<name>A0A2P4ZTI6_9HYPO</name>
<proteinExistence type="inferred from homology"/>
<dbReference type="InterPro" id="IPR021109">
    <property type="entry name" value="Peptidase_aspartic_dom_sf"/>
</dbReference>
<reference evidence="5 6" key="1">
    <citation type="journal article" date="2016" name="Genome Announc.">
        <title>Draft Whole-Genome Sequence of Trichoderma gamsii T6085, a Promising Biocontrol Agent of Fusarium Head Blight on Wheat.</title>
        <authorList>
            <person name="Baroncelli R."/>
            <person name="Zapparata A."/>
            <person name="Piaggeschi G."/>
            <person name="Sarrocco S."/>
            <person name="Vannacci G."/>
        </authorList>
    </citation>
    <scope>NUCLEOTIDE SEQUENCE [LARGE SCALE GENOMIC DNA]</scope>
    <source>
        <strain evidence="5 6">T6085</strain>
    </source>
</reference>
<feature type="signal peptide" evidence="3">
    <location>
        <begin position="1"/>
        <end position="21"/>
    </location>
</feature>
<keyword evidence="6" id="KW-1185">Reference proteome</keyword>
<evidence type="ECO:0000313" key="6">
    <source>
        <dbReference type="Proteomes" id="UP000054821"/>
    </source>
</evidence>
<organism evidence="5 6">
    <name type="scientific">Trichoderma gamsii</name>
    <dbReference type="NCBI Taxonomy" id="398673"/>
    <lineage>
        <taxon>Eukaryota</taxon>
        <taxon>Fungi</taxon>
        <taxon>Dikarya</taxon>
        <taxon>Ascomycota</taxon>
        <taxon>Pezizomycotina</taxon>
        <taxon>Sordariomycetes</taxon>
        <taxon>Hypocreomycetidae</taxon>
        <taxon>Hypocreales</taxon>
        <taxon>Hypocreaceae</taxon>
        <taxon>Trichoderma</taxon>
    </lineage>
</organism>
<accession>A0A2P4ZTI6</accession>
<gene>
    <name evidence="5" type="ORF">TGAM01_v203381</name>
</gene>
<dbReference type="PANTHER" id="PTHR47966:SF68">
    <property type="entry name" value="PEPTIDASE A1 DOMAIN-CONTAINING PROTEIN"/>
    <property type="match status" value="1"/>
</dbReference>
<dbReference type="Pfam" id="PF00026">
    <property type="entry name" value="Asp"/>
    <property type="match status" value="1"/>
</dbReference>
<dbReference type="InterPro" id="IPR033121">
    <property type="entry name" value="PEPTIDASE_A1"/>
</dbReference>
<dbReference type="InterPro" id="IPR001461">
    <property type="entry name" value="Aspartic_peptidase_A1"/>
</dbReference>
<evidence type="ECO:0000313" key="5">
    <source>
        <dbReference type="EMBL" id="PON27614.1"/>
    </source>
</evidence>
<keyword evidence="3" id="KW-0732">Signal</keyword>
<evidence type="ECO:0000256" key="1">
    <source>
        <dbReference type="ARBA" id="ARBA00007447"/>
    </source>
</evidence>
<dbReference type="Proteomes" id="UP000054821">
    <property type="component" value="Unassembled WGS sequence"/>
</dbReference>
<dbReference type="CDD" id="cd05471">
    <property type="entry name" value="pepsin_like"/>
    <property type="match status" value="1"/>
</dbReference>
<dbReference type="AlphaFoldDB" id="A0A2P4ZTI6"/>
<protein>
    <recommendedName>
        <fullName evidence="4">Peptidase A1 domain-containing protein</fullName>
    </recommendedName>
</protein>
<dbReference type="PANTHER" id="PTHR47966">
    <property type="entry name" value="BETA-SITE APP-CLEAVING ENZYME, ISOFORM A-RELATED"/>
    <property type="match status" value="1"/>
</dbReference>
<dbReference type="EMBL" id="JPDN02000009">
    <property type="protein sequence ID" value="PON27614.1"/>
    <property type="molecule type" value="Genomic_DNA"/>
</dbReference>
<dbReference type="GeneID" id="29981377"/>
<feature type="chain" id="PRO_5015184198" description="Peptidase A1 domain-containing protein" evidence="3">
    <location>
        <begin position="22"/>
        <end position="401"/>
    </location>
</feature>
<evidence type="ECO:0000259" key="4">
    <source>
        <dbReference type="PROSITE" id="PS51767"/>
    </source>
</evidence>
<feature type="domain" description="Peptidase A1" evidence="4">
    <location>
        <begin position="45"/>
        <end position="392"/>
    </location>
</feature>
<dbReference type="RefSeq" id="XP_018665565.2">
    <property type="nucleotide sequence ID" value="XM_018801294.2"/>
</dbReference>
<dbReference type="STRING" id="398673.A0A2P4ZTI6"/>
<evidence type="ECO:0000256" key="2">
    <source>
        <dbReference type="PIRSR" id="PIRSR601461-1"/>
    </source>
</evidence>
<dbReference type="GO" id="GO:0004190">
    <property type="term" value="F:aspartic-type endopeptidase activity"/>
    <property type="evidence" value="ECO:0007669"/>
    <property type="project" value="InterPro"/>
</dbReference>
<feature type="active site" evidence="2">
    <location>
        <position position="63"/>
    </location>
</feature>
<comment type="caution">
    <text evidence="5">The sequence shown here is derived from an EMBL/GenBank/DDBJ whole genome shotgun (WGS) entry which is preliminary data.</text>
</comment>
<dbReference type="Gene3D" id="2.40.70.10">
    <property type="entry name" value="Acid Proteases"/>
    <property type="match status" value="2"/>
</dbReference>
<evidence type="ECO:0000256" key="3">
    <source>
        <dbReference type="SAM" id="SignalP"/>
    </source>
</evidence>
<dbReference type="GO" id="GO:0006508">
    <property type="term" value="P:proteolysis"/>
    <property type="evidence" value="ECO:0007669"/>
    <property type="project" value="InterPro"/>
</dbReference>
<dbReference type="PRINTS" id="PR00792">
    <property type="entry name" value="PEPSIN"/>
</dbReference>
<sequence>MNTPMAKMVLSIRAAVVPAAAAVLLARSGSAAVLEFPVTIRNTYACIDISVGTPPQNHVLVFDTGSATSWIANENCVDGGCDNVSGYPWKAYDSDSSVTSKDLGIYDSISYLGGGTGGEVYSDKFSHDGLTWTQTFISANQTSMGFIAGEGFFGLAFSSIAEEDTKTVMETLMQDRQVDVPRFGLYYGTEFNDTHGHPGKGVLTLGDSHERKYVDGDVAWVPGKKDSGVYELWRSNLKTFYGERKDNNGNIQNNGSLQYDLGAANGVFDTGAGLIYVPDATIDAVYDSIGWNYTALLHGDYLPSCTDMNSTWSVTFTFESDESSDFTNITLTGDQLKIPGFAYQTDKCNPPFSTSGSPHLFLLGQLYLRNFYSIFDFGGLKVEDYNVRIGFGNLKKEWRGI</sequence>
<comment type="similarity">
    <text evidence="1">Belongs to the peptidase A1 family.</text>
</comment>
<feature type="active site" evidence="2">
    <location>
        <position position="269"/>
    </location>
</feature>
<dbReference type="PROSITE" id="PS51767">
    <property type="entry name" value="PEPTIDASE_A1"/>
    <property type="match status" value="1"/>
</dbReference>
<dbReference type="GO" id="GO:0000324">
    <property type="term" value="C:fungal-type vacuole"/>
    <property type="evidence" value="ECO:0007669"/>
    <property type="project" value="TreeGrafter"/>
</dbReference>
<dbReference type="SUPFAM" id="SSF50630">
    <property type="entry name" value="Acid proteases"/>
    <property type="match status" value="1"/>
</dbReference>
<dbReference type="InterPro" id="IPR034164">
    <property type="entry name" value="Pepsin-like_dom"/>
</dbReference>